<sequence length="88" mass="10030">MNASAKEYEVLLKDAQLLIEKILESPDFAHTLMHEAQLSNQQKVDELIASTGIKLKVKATYSPSGIHIEIFSKEYKNGCCLLEMKLYW</sequence>
<dbReference type="KEGG" id="surl:BI350_09395"/>
<organism evidence="1 2">
    <name type="scientific">Sporosarcina ureilytica</name>
    <dbReference type="NCBI Taxonomy" id="298596"/>
    <lineage>
        <taxon>Bacteria</taxon>
        <taxon>Bacillati</taxon>
        <taxon>Bacillota</taxon>
        <taxon>Bacilli</taxon>
        <taxon>Bacillales</taxon>
        <taxon>Caryophanaceae</taxon>
        <taxon>Sporosarcina</taxon>
    </lineage>
</organism>
<dbReference type="InterPro" id="IPR058870">
    <property type="entry name" value="YuzC"/>
</dbReference>
<name>A0A1D8JKD8_9BACL</name>
<evidence type="ECO:0000313" key="1">
    <source>
        <dbReference type="EMBL" id="AOV09181.1"/>
    </source>
</evidence>
<evidence type="ECO:0000313" key="2">
    <source>
        <dbReference type="Proteomes" id="UP000185746"/>
    </source>
</evidence>
<protein>
    <submittedName>
        <fullName evidence="1">Uncharacterized protein</fullName>
    </submittedName>
</protein>
<dbReference type="Proteomes" id="UP000185746">
    <property type="component" value="Chromosome"/>
</dbReference>
<keyword evidence="2" id="KW-1185">Reference proteome</keyword>
<proteinExistence type="predicted"/>
<dbReference type="EMBL" id="CP017560">
    <property type="protein sequence ID" value="AOV09181.1"/>
    <property type="molecule type" value="Genomic_DNA"/>
</dbReference>
<reference evidence="1 2" key="1">
    <citation type="submission" date="2016-09" db="EMBL/GenBank/DDBJ databases">
        <title>Complete genome sequence of the Lysinibacillus sphaericus LMG 22257, a specie of Bacillus with ureolytic activity that can effectively biodeposit calcium carbonate.</title>
        <authorList>
            <person name="Yan W."/>
        </authorList>
    </citation>
    <scope>NUCLEOTIDE SEQUENCE [LARGE SCALE GENOMIC DNA]</scope>
    <source>
        <strain evidence="1 2">LMG 22257</strain>
    </source>
</reference>
<dbReference type="AlphaFoldDB" id="A0A1D8JKD8"/>
<accession>A0A1D8JKD8</accession>
<gene>
    <name evidence="1" type="ORF">BI350_09395</name>
</gene>
<dbReference type="Pfam" id="PF26344">
    <property type="entry name" value="YuzC"/>
    <property type="match status" value="1"/>
</dbReference>